<keyword evidence="2" id="KW-1185">Reference proteome</keyword>
<reference evidence="1" key="1">
    <citation type="submission" date="2020-11" db="EMBL/GenBank/DDBJ databases">
        <authorList>
            <person name="Whitehead M."/>
        </authorList>
    </citation>
    <scope>NUCLEOTIDE SEQUENCE</scope>
    <source>
        <strain evidence="1">EGII</strain>
    </source>
</reference>
<gene>
    <name evidence="1" type="ORF">CCAP1982_LOCUS13987</name>
</gene>
<sequence length="116" mass="12821">MEKYLRGVSREPVAHKMEVLKALGYELVTNPREEKHADSACSNHHYKCLASSRLKRHVFELLPAPGSVGGPALILKSLKSSTNCKVSSSLLKLLMPEKKRQCSLQSSKPPPSYSGF</sequence>
<organism evidence="1 2">
    <name type="scientific">Ceratitis capitata</name>
    <name type="common">Mediterranean fruit fly</name>
    <name type="synonym">Tephritis capitata</name>
    <dbReference type="NCBI Taxonomy" id="7213"/>
    <lineage>
        <taxon>Eukaryota</taxon>
        <taxon>Metazoa</taxon>
        <taxon>Ecdysozoa</taxon>
        <taxon>Arthropoda</taxon>
        <taxon>Hexapoda</taxon>
        <taxon>Insecta</taxon>
        <taxon>Pterygota</taxon>
        <taxon>Neoptera</taxon>
        <taxon>Endopterygota</taxon>
        <taxon>Diptera</taxon>
        <taxon>Brachycera</taxon>
        <taxon>Muscomorpha</taxon>
        <taxon>Tephritoidea</taxon>
        <taxon>Tephritidae</taxon>
        <taxon>Ceratitis</taxon>
        <taxon>Ceratitis</taxon>
    </lineage>
</organism>
<dbReference type="Proteomes" id="UP000606786">
    <property type="component" value="Unassembled WGS sequence"/>
</dbReference>
<dbReference type="EMBL" id="CAJHJT010000034">
    <property type="protein sequence ID" value="CAD7005629.1"/>
    <property type="molecule type" value="Genomic_DNA"/>
</dbReference>
<name>A0A811V2D2_CERCA</name>
<evidence type="ECO:0000313" key="1">
    <source>
        <dbReference type="EMBL" id="CAD7005629.1"/>
    </source>
</evidence>
<evidence type="ECO:0000313" key="2">
    <source>
        <dbReference type="Proteomes" id="UP000606786"/>
    </source>
</evidence>
<comment type="caution">
    <text evidence="1">The sequence shown here is derived from an EMBL/GenBank/DDBJ whole genome shotgun (WGS) entry which is preliminary data.</text>
</comment>
<protein>
    <submittedName>
        <fullName evidence="1">(Mediterranean fruit fly) hypothetical protein</fullName>
    </submittedName>
</protein>
<proteinExistence type="predicted"/>
<accession>A0A811V2D2</accession>
<dbReference type="AlphaFoldDB" id="A0A811V2D2"/>